<dbReference type="GO" id="GO:1905202">
    <property type="term" value="C:methylcrotonoyl-CoA carboxylase complex"/>
    <property type="evidence" value="ECO:0007669"/>
    <property type="project" value="TreeGrafter"/>
</dbReference>
<dbReference type="GO" id="GO:0016740">
    <property type="term" value="F:transferase activity"/>
    <property type="evidence" value="ECO:0007669"/>
    <property type="project" value="UniProtKB-KW"/>
</dbReference>
<dbReference type="InterPro" id="IPR011763">
    <property type="entry name" value="COA_CT_C"/>
</dbReference>
<organism evidence="3 4">
    <name type="scientific">Thermonema lapsum</name>
    <dbReference type="NCBI Taxonomy" id="28195"/>
    <lineage>
        <taxon>Bacteria</taxon>
        <taxon>Pseudomonadati</taxon>
        <taxon>Bacteroidota</taxon>
        <taxon>Cytophagia</taxon>
        <taxon>Cytophagales</taxon>
        <taxon>Thermonemataceae</taxon>
        <taxon>Thermonema</taxon>
    </lineage>
</organism>
<dbReference type="Pfam" id="PF01039">
    <property type="entry name" value="Carboxyl_trans"/>
    <property type="match status" value="1"/>
</dbReference>
<dbReference type="SUPFAM" id="SSF52096">
    <property type="entry name" value="ClpP/crotonase"/>
    <property type="match status" value="2"/>
</dbReference>
<dbReference type="GO" id="GO:0006552">
    <property type="term" value="P:L-leucine catabolic process"/>
    <property type="evidence" value="ECO:0007669"/>
    <property type="project" value="TreeGrafter"/>
</dbReference>
<dbReference type="RefSeq" id="WP_166919250.1">
    <property type="nucleotide sequence ID" value="NZ_JAASRN010000002.1"/>
</dbReference>
<dbReference type="InterPro" id="IPR045190">
    <property type="entry name" value="MCCB/AccD1-like"/>
</dbReference>
<dbReference type="Gene3D" id="3.90.226.10">
    <property type="entry name" value="2-enoyl-CoA Hydratase, Chain A, domain 1"/>
    <property type="match status" value="2"/>
</dbReference>
<proteinExistence type="predicted"/>
<dbReference type="EMBL" id="JAASRN010000002">
    <property type="protein sequence ID" value="NIK73995.1"/>
    <property type="molecule type" value="Genomic_DNA"/>
</dbReference>
<dbReference type="PANTHER" id="PTHR22855:SF13">
    <property type="entry name" value="METHYLCROTONOYL-COA CARBOXYLASE BETA CHAIN, MITOCHONDRIAL"/>
    <property type="match status" value="1"/>
</dbReference>
<dbReference type="FunFam" id="3.90.226.10:FF:000030">
    <property type="entry name" value="Acetyl-CoA carboxylase carboxyltransferase subunit"/>
    <property type="match status" value="1"/>
</dbReference>
<name>A0A846MRA8_9BACT</name>
<dbReference type="Proteomes" id="UP000537126">
    <property type="component" value="Unassembled WGS sequence"/>
</dbReference>
<comment type="caution">
    <text evidence="3">The sequence shown here is derived from an EMBL/GenBank/DDBJ whole genome shotgun (WGS) entry which is preliminary data.</text>
</comment>
<feature type="domain" description="CoA carboxyltransferase C-terminal" evidence="2">
    <location>
        <begin position="282"/>
        <end position="539"/>
    </location>
</feature>
<protein>
    <submittedName>
        <fullName evidence="3">Acetyl-CoA carboxylase carboxyltransferase component</fullName>
    </submittedName>
</protein>
<dbReference type="FunFam" id="3.90.226.10:FF:000004">
    <property type="entry name" value="Methylcrotonoyl-CoA carboxylase beta chain"/>
    <property type="match status" value="1"/>
</dbReference>
<accession>A0A846MRA8</accession>
<evidence type="ECO:0000313" key="4">
    <source>
        <dbReference type="Proteomes" id="UP000537126"/>
    </source>
</evidence>
<sequence>MKNTVANDLEQKRNADEMKQKLFQLKSRLEKIYLGGGEKNIEKQHKQGKLTARERIDYLLDKDKPRLEIGALAAYGMYEEEGGCPSAGVVVVMGYVSGRQCIVVANDATVKAGAWFPMTAKKNLRAQEIAMENRIPIIYLVDSAGVYLPMQAEVFPDKEHFGRIFRNNAIMSAEGIPQIAAIMGSCVAGGAYLPIMSDEALIVKGTGSVFLAGPYLVKASIGEDVDAETLGGASTHCEISGVTDNMYDSDEECLDAIKKIMDKMGHFPKAGFDRATPAPPKENPEEIYSLLPADRVKPYDMREIIKRLVDNSEFEEYKPLYGQTVICARARIDGWAVGIVANQRSMVKSKKGEMQMGGVIYSDSADKAARFVMLCNQQQIPLVFLQDVTGFMVGSRSEHGGIIKDGAKMVNAVANSVVPKFTIIVGNSYGAGNYAMCGKAYDPRLIYAWPTAQIAVMSGASAAKTLLQIKVASLKAKGKEISPEEEKQLLEEITTIYNEQLSPYYAAARLWVDGIIDPLETRKVISMGIEAANHAPINKRFNVGVIQT</sequence>
<dbReference type="PROSITE" id="PS50989">
    <property type="entry name" value="COA_CT_CTER"/>
    <property type="match status" value="1"/>
</dbReference>
<dbReference type="AlphaFoldDB" id="A0A846MRA8"/>
<feature type="domain" description="CoA carboxyltransferase N-terminal" evidence="1">
    <location>
        <begin position="18"/>
        <end position="276"/>
    </location>
</feature>
<keyword evidence="3" id="KW-0808">Transferase</keyword>
<evidence type="ECO:0000259" key="1">
    <source>
        <dbReference type="PROSITE" id="PS50980"/>
    </source>
</evidence>
<keyword evidence="4" id="KW-1185">Reference proteome</keyword>
<dbReference type="InterPro" id="IPR029045">
    <property type="entry name" value="ClpP/crotonase-like_dom_sf"/>
</dbReference>
<reference evidence="3 4" key="1">
    <citation type="submission" date="2020-03" db="EMBL/GenBank/DDBJ databases">
        <title>Genomic Encyclopedia of Type Strains, Phase IV (KMG-IV): sequencing the most valuable type-strain genomes for metagenomic binning, comparative biology and taxonomic classification.</title>
        <authorList>
            <person name="Goeker M."/>
        </authorList>
    </citation>
    <scope>NUCLEOTIDE SEQUENCE [LARGE SCALE GENOMIC DNA]</scope>
    <source>
        <strain evidence="3 4">DSM 5718</strain>
    </source>
</reference>
<evidence type="ECO:0000259" key="2">
    <source>
        <dbReference type="PROSITE" id="PS50989"/>
    </source>
</evidence>
<evidence type="ECO:0000313" key="3">
    <source>
        <dbReference type="EMBL" id="NIK73995.1"/>
    </source>
</evidence>
<dbReference type="GO" id="GO:0004485">
    <property type="term" value="F:methylcrotonoyl-CoA carboxylase activity"/>
    <property type="evidence" value="ECO:0007669"/>
    <property type="project" value="TreeGrafter"/>
</dbReference>
<gene>
    <name evidence="3" type="ORF">FHS56_001508</name>
</gene>
<dbReference type="PANTHER" id="PTHR22855">
    <property type="entry name" value="ACETYL, PROPIONYL, PYRUVATE, AND GLUTACONYL CARBOXYLASE-RELATED"/>
    <property type="match status" value="1"/>
</dbReference>
<dbReference type="InterPro" id="IPR034733">
    <property type="entry name" value="AcCoA_carboxyl_beta"/>
</dbReference>
<dbReference type="InterPro" id="IPR011762">
    <property type="entry name" value="COA_CT_N"/>
</dbReference>
<dbReference type="PROSITE" id="PS50980">
    <property type="entry name" value="COA_CT_NTER"/>
    <property type="match status" value="1"/>
</dbReference>